<keyword evidence="9" id="KW-0443">Lipid metabolism</keyword>
<dbReference type="GO" id="GO:0005886">
    <property type="term" value="C:plasma membrane"/>
    <property type="evidence" value="ECO:0007669"/>
    <property type="project" value="TreeGrafter"/>
</dbReference>
<keyword evidence="2" id="KW-0444">Lipid biosynthesis</keyword>
<evidence type="ECO:0000256" key="3">
    <source>
        <dbReference type="ARBA" id="ARBA00022679"/>
    </source>
</evidence>
<evidence type="ECO:0000256" key="2">
    <source>
        <dbReference type="ARBA" id="ARBA00022516"/>
    </source>
</evidence>
<dbReference type="GO" id="GO:0008654">
    <property type="term" value="P:phospholipid biosynthetic process"/>
    <property type="evidence" value="ECO:0007669"/>
    <property type="project" value="UniProtKB-KW"/>
</dbReference>
<evidence type="ECO:0000256" key="11">
    <source>
        <dbReference type="ARBA" id="ARBA00023264"/>
    </source>
</evidence>
<dbReference type="Pfam" id="PF00781">
    <property type="entry name" value="DAGK_cat"/>
    <property type="match status" value="1"/>
</dbReference>
<dbReference type="EMBL" id="DTDV01000007">
    <property type="protein sequence ID" value="HGK23273.1"/>
    <property type="molecule type" value="Genomic_DNA"/>
</dbReference>
<keyword evidence="4" id="KW-0479">Metal-binding</keyword>
<name>A0A7V3ZHT9_DICTH</name>
<keyword evidence="8" id="KW-0460">Magnesium</keyword>
<gene>
    <name evidence="13" type="ORF">ENU78_02310</name>
</gene>
<dbReference type="InterPro" id="IPR001206">
    <property type="entry name" value="Diacylglycerol_kinase_cat_dom"/>
</dbReference>
<evidence type="ECO:0000256" key="10">
    <source>
        <dbReference type="ARBA" id="ARBA00023209"/>
    </source>
</evidence>
<dbReference type="InterPro" id="IPR045540">
    <property type="entry name" value="YegS/DAGK_C"/>
</dbReference>
<accession>A0A7V3ZHT9</accession>
<evidence type="ECO:0000256" key="4">
    <source>
        <dbReference type="ARBA" id="ARBA00022723"/>
    </source>
</evidence>
<dbReference type="SMART" id="SM00046">
    <property type="entry name" value="DAGKc"/>
    <property type="match status" value="1"/>
</dbReference>
<feature type="domain" description="DAGKc" evidence="12">
    <location>
        <begin position="1"/>
        <end position="127"/>
    </location>
</feature>
<evidence type="ECO:0000256" key="5">
    <source>
        <dbReference type="ARBA" id="ARBA00022741"/>
    </source>
</evidence>
<dbReference type="GO" id="GO:0005524">
    <property type="term" value="F:ATP binding"/>
    <property type="evidence" value="ECO:0007669"/>
    <property type="project" value="UniProtKB-KW"/>
</dbReference>
<sequence>MRYHILFNPTSNRGKAEKKYNELIKILNEEEIDYTIELTLGKEGTIRQVEEALKKGADVVVAAGGDGTINEVVNGLKGRGILGIIPLGRGNDIAISYRIPRDLRGAVKLLKNGVIREVDMGLLDGRYFVGIAGTGFVGDVNYNSNKLNLTGFKGYIISVFTTLKGFKYPECEFSFDGVSWRGRITLIALGNTSYYGGGMKLLPNSDPEDGYFDVGIVQKIHPLELVATFPLVYVGKHTINPHIKIYRGREVKIVSDHELIISFDGEMIRSKEIKFVNVPKFQKVIRG</sequence>
<dbReference type="InterPro" id="IPR017438">
    <property type="entry name" value="ATP-NAD_kinase_N"/>
</dbReference>
<keyword evidence="3" id="KW-0808">Transferase</keyword>
<dbReference type="InterPro" id="IPR050187">
    <property type="entry name" value="Lipid_Phosphate_FormReg"/>
</dbReference>
<dbReference type="Gene3D" id="3.40.50.10330">
    <property type="entry name" value="Probable inorganic polyphosphate/atp-NAD kinase, domain 1"/>
    <property type="match status" value="1"/>
</dbReference>
<dbReference type="PANTHER" id="PTHR12358:SF106">
    <property type="entry name" value="LIPID KINASE YEGS"/>
    <property type="match status" value="1"/>
</dbReference>
<comment type="caution">
    <text evidence="13">The sequence shown here is derived from an EMBL/GenBank/DDBJ whole genome shotgun (WGS) entry which is preliminary data.</text>
</comment>
<evidence type="ECO:0000313" key="13">
    <source>
        <dbReference type="EMBL" id="HGK23273.1"/>
    </source>
</evidence>
<evidence type="ECO:0000256" key="7">
    <source>
        <dbReference type="ARBA" id="ARBA00022840"/>
    </source>
</evidence>
<evidence type="ECO:0000256" key="9">
    <source>
        <dbReference type="ARBA" id="ARBA00023098"/>
    </source>
</evidence>
<evidence type="ECO:0000256" key="1">
    <source>
        <dbReference type="ARBA" id="ARBA00001946"/>
    </source>
</evidence>
<keyword evidence="6 13" id="KW-0418">Kinase</keyword>
<reference evidence="13" key="1">
    <citation type="journal article" date="2020" name="mSystems">
        <title>Genome- and Community-Level Interaction Insights into Carbon Utilization and Element Cycling Functions of Hydrothermarchaeota in Hydrothermal Sediment.</title>
        <authorList>
            <person name="Zhou Z."/>
            <person name="Liu Y."/>
            <person name="Xu W."/>
            <person name="Pan J."/>
            <person name="Luo Z.H."/>
            <person name="Li M."/>
        </authorList>
    </citation>
    <scope>NUCLEOTIDE SEQUENCE [LARGE SCALE GENOMIC DNA]</scope>
    <source>
        <strain evidence="13">SpSt-70</strain>
    </source>
</reference>
<dbReference type="Gene3D" id="2.60.200.40">
    <property type="match status" value="1"/>
</dbReference>
<keyword evidence="10" id="KW-0594">Phospholipid biosynthesis</keyword>
<dbReference type="GO" id="GO:0016301">
    <property type="term" value="F:kinase activity"/>
    <property type="evidence" value="ECO:0007669"/>
    <property type="project" value="UniProtKB-KW"/>
</dbReference>
<dbReference type="Pfam" id="PF19279">
    <property type="entry name" value="YegS_C"/>
    <property type="match status" value="1"/>
</dbReference>
<comment type="cofactor">
    <cofactor evidence="1">
        <name>Mg(2+)</name>
        <dbReference type="ChEBI" id="CHEBI:18420"/>
    </cofactor>
</comment>
<organism evidence="13">
    <name type="scientific">Dictyoglomus thermophilum</name>
    <dbReference type="NCBI Taxonomy" id="14"/>
    <lineage>
        <taxon>Bacteria</taxon>
        <taxon>Pseudomonadati</taxon>
        <taxon>Dictyoglomota</taxon>
        <taxon>Dictyoglomia</taxon>
        <taxon>Dictyoglomales</taxon>
        <taxon>Dictyoglomaceae</taxon>
        <taxon>Dictyoglomus</taxon>
    </lineage>
</organism>
<evidence type="ECO:0000256" key="8">
    <source>
        <dbReference type="ARBA" id="ARBA00022842"/>
    </source>
</evidence>
<proteinExistence type="predicted"/>
<dbReference type="InterPro" id="IPR016064">
    <property type="entry name" value="NAD/diacylglycerol_kinase_sf"/>
</dbReference>
<protein>
    <submittedName>
        <fullName evidence="13">Diacylglycerol kinase family lipid kinase</fullName>
    </submittedName>
</protein>
<keyword evidence="11" id="KW-1208">Phospholipid metabolism</keyword>
<dbReference type="PANTHER" id="PTHR12358">
    <property type="entry name" value="SPHINGOSINE KINASE"/>
    <property type="match status" value="1"/>
</dbReference>
<dbReference type="InterPro" id="IPR005218">
    <property type="entry name" value="Diacylglycerol/lipid_kinase"/>
</dbReference>
<keyword evidence="5" id="KW-0547">Nucleotide-binding</keyword>
<evidence type="ECO:0000259" key="12">
    <source>
        <dbReference type="PROSITE" id="PS50146"/>
    </source>
</evidence>
<dbReference type="SUPFAM" id="SSF111331">
    <property type="entry name" value="NAD kinase/diacylglycerol kinase-like"/>
    <property type="match status" value="1"/>
</dbReference>
<keyword evidence="7" id="KW-0067">ATP-binding</keyword>
<dbReference type="NCBIfam" id="TIGR00147">
    <property type="entry name" value="YegS/Rv2252/BmrU family lipid kinase"/>
    <property type="match status" value="1"/>
</dbReference>
<dbReference type="AlphaFoldDB" id="A0A7V3ZHT9"/>
<evidence type="ECO:0000256" key="6">
    <source>
        <dbReference type="ARBA" id="ARBA00022777"/>
    </source>
</evidence>
<dbReference type="PROSITE" id="PS50146">
    <property type="entry name" value="DAGK"/>
    <property type="match status" value="1"/>
</dbReference>
<dbReference type="GO" id="GO:0046872">
    <property type="term" value="F:metal ion binding"/>
    <property type="evidence" value="ECO:0007669"/>
    <property type="project" value="UniProtKB-KW"/>
</dbReference>